<reference evidence="2 3" key="1">
    <citation type="journal article" date="2019" name="Nat. Ecol. Evol.">
        <title>Megaphylogeny resolves global patterns of mushroom evolution.</title>
        <authorList>
            <person name="Varga T."/>
            <person name="Krizsan K."/>
            <person name="Foldi C."/>
            <person name="Dima B."/>
            <person name="Sanchez-Garcia M."/>
            <person name="Sanchez-Ramirez S."/>
            <person name="Szollosi G.J."/>
            <person name="Szarkandi J.G."/>
            <person name="Papp V."/>
            <person name="Albert L."/>
            <person name="Andreopoulos W."/>
            <person name="Angelini C."/>
            <person name="Antonin V."/>
            <person name="Barry K.W."/>
            <person name="Bougher N.L."/>
            <person name="Buchanan P."/>
            <person name="Buyck B."/>
            <person name="Bense V."/>
            <person name="Catcheside P."/>
            <person name="Chovatia M."/>
            <person name="Cooper J."/>
            <person name="Damon W."/>
            <person name="Desjardin D."/>
            <person name="Finy P."/>
            <person name="Geml J."/>
            <person name="Haridas S."/>
            <person name="Hughes K."/>
            <person name="Justo A."/>
            <person name="Karasinski D."/>
            <person name="Kautmanova I."/>
            <person name="Kiss B."/>
            <person name="Kocsube S."/>
            <person name="Kotiranta H."/>
            <person name="LaButti K.M."/>
            <person name="Lechner B.E."/>
            <person name="Liimatainen K."/>
            <person name="Lipzen A."/>
            <person name="Lukacs Z."/>
            <person name="Mihaltcheva S."/>
            <person name="Morgado L.N."/>
            <person name="Niskanen T."/>
            <person name="Noordeloos M.E."/>
            <person name="Ohm R.A."/>
            <person name="Ortiz-Santana B."/>
            <person name="Ovrebo C."/>
            <person name="Racz N."/>
            <person name="Riley R."/>
            <person name="Savchenko A."/>
            <person name="Shiryaev A."/>
            <person name="Soop K."/>
            <person name="Spirin V."/>
            <person name="Szebenyi C."/>
            <person name="Tomsovsky M."/>
            <person name="Tulloss R.E."/>
            <person name="Uehling J."/>
            <person name="Grigoriev I.V."/>
            <person name="Vagvolgyi C."/>
            <person name="Papp T."/>
            <person name="Martin F.M."/>
            <person name="Miettinen O."/>
            <person name="Hibbett D.S."/>
            <person name="Nagy L.G."/>
        </authorList>
    </citation>
    <scope>NUCLEOTIDE SEQUENCE [LARGE SCALE GENOMIC DNA]</scope>
    <source>
        <strain evidence="2 3">CBS 121175</strain>
    </source>
</reference>
<accession>A0A5C3L8C9</accession>
<name>A0A5C3L8C9_COPMA</name>
<feature type="region of interest" description="Disordered" evidence="1">
    <location>
        <begin position="81"/>
        <end position="131"/>
    </location>
</feature>
<evidence type="ECO:0000256" key="1">
    <source>
        <dbReference type="SAM" id="MobiDB-lite"/>
    </source>
</evidence>
<dbReference type="EMBL" id="ML210152">
    <property type="protein sequence ID" value="TFK29057.1"/>
    <property type="molecule type" value="Genomic_DNA"/>
</dbReference>
<keyword evidence="3" id="KW-1185">Reference proteome</keyword>
<protein>
    <submittedName>
        <fullName evidence="2">Uncharacterized protein</fullName>
    </submittedName>
</protein>
<dbReference type="Proteomes" id="UP000307440">
    <property type="component" value="Unassembled WGS sequence"/>
</dbReference>
<evidence type="ECO:0000313" key="2">
    <source>
        <dbReference type="EMBL" id="TFK29057.1"/>
    </source>
</evidence>
<dbReference type="AlphaFoldDB" id="A0A5C3L8C9"/>
<sequence length="149" mass="16386">MPLSRLDCPSFLMVLAGPDGELVRIVDRAPACRRQVQFAVVCRPQQNGTEPAPNQPSDNSMFMRTVDARFEGNLAYKVDYDPLNTDEAESESLDGSSADGVGTRTQPLHETDDGAANAAPQEQERPRSAVGKVFSSAMRRVWQAIRFCK</sequence>
<dbReference type="OrthoDB" id="3069040at2759"/>
<evidence type="ECO:0000313" key="3">
    <source>
        <dbReference type="Proteomes" id="UP000307440"/>
    </source>
</evidence>
<organism evidence="2 3">
    <name type="scientific">Coprinopsis marcescibilis</name>
    <name type="common">Agaric fungus</name>
    <name type="synonym">Psathyrella marcescibilis</name>
    <dbReference type="NCBI Taxonomy" id="230819"/>
    <lineage>
        <taxon>Eukaryota</taxon>
        <taxon>Fungi</taxon>
        <taxon>Dikarya</taxon>
        <taxon>Basidiomycota</taxon>
        <taxon>Agaricomycotina</taxon>
        <taxon>Agaricomycetes</taxon>
        <taxon>Agaricomycetidae</taxon>
        <taxon>Agaricales</taxon>
        <taxon>Agaricineae</taxon>
        <taxon>Psathyrellaceae</taxon>
        <taxon>Coprinopsis</taxon>
    </lineage>
</organism>
<proteinExistence type="predicted"/>
<gene>
    <name evidence="2" type="ORF">FA15DRAFT_664742</name>
</gene>